<dbReference type="Proteomes" id="UP000051733">
    <property type="component" value="Unassembled WGS sequence"/>
</dbReference>
<evidence type="ECO:0000313" key="1">
    <source>
        <dbReference type="EMBL" id="KRM62088.1"/>
    </source>
</evidence>
<keyword evidence="2" id="KW-1185">Reference proteome</keyword>
<dbReference type="PATRIC" id="fig|1423813.3.peg.835"/>
<name>A0A0R2A4F0_9LACO</name>
<comment type="caution">
    <text evidence="1">The sequence shown here is derived from an EMBL/GenBank/DDBJ whole genome shotgun (WGS) entry which is preliminary data.</text>
</comment>
<gene>
    <name evidence="1" type="ORF">FC26_GL000819</name>
</gene>
<reference evidence="1 2" key="1">
    <citation type="journal article" date="2015" name="Genome Announc.">
        <title>Expanding the biotechnology potential of lactobacilli through comparative genomics of 213 strains and associated genera.</title>
        <authorList>
            <person name="Sun Z."/>
            <person name="Harris H.M."/>
            <person name="McCann A."/>
            <person name="Guo C."/>
            <person name="Argimon S."/>
            <person name="Zhang W."/>
            <person name="Yang X."/>
            <person name="Jeffery I.B."/>
            <person name="Cooney J.C."/>
            <person name="Kagawa T.F."/>
            <person name="Liu W."/>
            <person name="Song Y."/>
            <person name="Salvetti E."/>
            <person name="Wrobel A."/>
            <person name="Rasinkangas P."/>
            <person name="Parkhill J."/>
            <person name="Rea M.C."/>
            <person name="O'Sullivan O."/>
            <person name="Ritari J."/>
            <person name="Douillard F.P."/>
            <person name="Paul Ross R."/>
            <person name="Yang R."/>
            <person name="Briner A.E."/>
            <person name="Felis G.E."/>
            <person name="de Vos W.M."/>
            <person name="Barrangou R."/>
            <person name="Klaenhammer T.R."/>
            <person name="Caufield P.W."/>
            <person name="Cui Y."/>
            <person name="Zhang H."/>
            <person name="O'Toole P.W."/>
        </authorList>
    </citation>
    <scope>NUCLEOTIDE SEQUENCE [LARGE SCALE GENOMIC DNA]</scope>
    <source>
        <strain evidence="1 2">DSM 20634</strain>
    </source>
</reference>
<dbReference type="EMBL" id="AYYY01000011">
    <property type="protein sequence ID" value="KRM62088.1"/>
    <property type="molecule type" value="Genomic_DNA"/>
</dbReference>
<dbReference type="STRING" id="1423813.FC26_GL000819"/>
<accession>A0A0R2A4F0</accession>
<sequence length="90" mass="10726">MQKATCEIGGYVMAIRPNYYKDKDGHDLFWKMEHGMYDLAWSIGFCHINAEKYERRMGRKTAISIEDERKAQTCRDEEERLKQLHRKGVI</sequence>
<evidence type="ECO:0000313" key="2">
    <source>
        <dbReference type="Proteomes" id="UP000051733"/>
    </source>
</evidence>
<proteinExistence type="predicted"/>
<dbReference type="AlphaFoldDB" id="A0A0R2A4F0"/>
<protein>
    <submittedName>
        <fullName evidence="1">Uncharacterized protein</fullName>
    </submittedName>
</protein>
<organism evidence="1 2">
    <name type="scientific">Paucilactobacillus vaccinostercus DSM 20634</name>
    <dbReference type="NCBI Taxonomy" id="1423813"/>
    <lineage>
        <taxon>Bacteria</taxon>
        <taxon>Bacillati</taxon>
        <taxon>Bacillota</taxon>
        <taxon>Bacilli</taxon>
        <taxon>Lactobacillales</taxon>
        <taxon>Lactobacillaceae</taxon>
        <taxon>Paucilactobacillus</taxon>
    </lineage>
</organism>